<evidence type="ECO:0000259" key="4">
    <source>
        <dbReference type="Pfam" id="PF12247"/>
    </source>
</evidence>
<feature type="domain" description="Post-transcriptional regulator MKT1 N-terminal" evidence="4">
    <location>
        <begin position="326"/>
        <end position="413"/>
    </location>
</feature>
<dbReference type="InterPro" id="IPR029060">
    <property type="entry name" value="PIN-like_dom_sf"/>
</dbReference>
<dbReference type="GO" id="GO:0006417">
    <property type="term" value="P:regulation of translation"/>
    <property type="evidence" value="ECO:0007669"/>
    <property type="project" value="UniProtKB-KW"/>
</dbReference>
<organism evidence="5 6">
    <name type="scientific">Endocarpon pusillum (strain Z07020 / HMAS-L-300199)</name>
    <name type="common">Lichen-forming fungus</name>
    <dbReference type="NCBI Taxonomy" id="1263415"/>
    <lineage>
        <taxon>Eukaryota</taxon>
        <taxon>Fungi</taxon>
        <taxon>Dikarya</taxon>
        <taxon>Ascomycota</taxon>
        <taxon>Pezizomycotina</taxon>
        <taxon>Eurotiomycetes</taxon>
        <taxon>Chaetothyriomycetidae</taxon>
        <taxon>Verrucariales</taxon>
        <taxon>Verrucariaceae</taxon>
        <taxon>Endocarpon</taxon>
    </lineage>
</organism>
<gene>
    <name evidence="5" type="ORF">EPUS_06154</name>
</gene>
<feature type="domain" description="Post-transcriptional regulator MKT1 C-terminal" evidence="3">
    <location>
        <begin position="495"/>
        <end position="549"/>
    </location>
</feature>
<dbReference type="EMBL" id="KE720753">
    <property type="protein sequence ID" value="ERF76492.1"/>
    <property type="molecule type" value="Genomic_DNA"/>
</dbReference>
<dbReference type="InterPro" id="IPR022039">
    <property type="entry name" value="MKT1_C"/>
</dbReference>
<dbReference type="SUPFAM" id="SSF88723">
    <property type="entry name" value="PIN domain-like"/>
    <property type="match status" value="1"/>
</dbReference>
<dbReference type="PANTHER" id="PTHR11081:SF32">
    <property type="entry name" value="POST-TRANSCRIPTIONAL REGULATOR MKT1"/>
    <property type="match status" value="1"/>
</dbReference>
<dbReference type="InterPro" id="IPR037314">
    <property type="entry name" value="MKT1_H3TH"/>
</dbReference>
<proteinExistence type="inferred from homology"/>
<accession>U1GFR6</accession>
<dbReference type="RefSeq" id="XP_007786192.1">
    <property type="nucleotide sequence ID" value="XM_007788002.1"/>
</dbReference>
<evidence type="ECO:0000313" key="5">
    <source>
        <dbReference type="EMBL" id="ERF76492.1"/>
    </source>
</evidence>
<evidence type="ECO:0000256" key="1">
    <source>
        <dbReference type="ARBA" id="ARBA00022845"/>
    </source>
</evidence>
<dbReference type="CDD" id="cd09902">
    <property type="entry name" value="H3TH_MKT1"/>
    <property type="match status" value="1"/>
</dbReference>
<dbReference type="HOGENOM" id="CLU_378548_0_0_1"/>
<evidence type="ECO:0008006" key="7">
    <source>
        <dbReference type="Google" id="ProtNLM"/>
    </source>
</evidence>
<dbReference type="Proteomes" id="UP000019373">
    <property type="component" value="Unassembled WGS sequence"/>
</dbReference>
<dbReference type="OrthoDB" id="17262at2759"/>
<keyword evidence="1" id="KW-0810">Translation regulation</keyword>
<dbReference type="InterPro" id="IPR022040">
    <property type="entry name" value="MKT1_N"/>
</dbReference>
<evidence type="ECO:0000313" key="6">
    <source>
        <dbReference type="Proteomes" id="UP000019373"/>
    </source>
</evidence>
<dbReference type="Pfam" id="PF12246">
    <property type="entry name" value="MKT1_C"/>
    <property type="match status" value="2"/>
</dbReference>
<dbReference type="OMA" id="RFYQTKV"/>
<sequence length="721" mass="81250">MATVQSIEEWGAPRLQTFPFTALRHAVIGVDASHYLNLRLNSPTSNEPLLNAIGGIPFTLKSALRDDLESFKAVDATLIFVFEGLDYKNKELYTSPRTNTTLKAHKDGWKEYYNEENGKDVAAERTLKAFAKASYPVENVTRYFQSLLSQHSVPFMVAPYSAAAQLAYLERPTSNNKPENTQYIDAIIGSADLFLFNVERIITNFNTRQGLATFDALSKSACQDRLDKVPDDVFRDVQLLLGGPFLPTFPLLDKTGGPKVSARDALTMLGGRSVIQLCHQWRDDPQVQALDYEDKYKRAVLSLKHHVILDKEGKAILMGSEYDAGDAYEFIGLRLPEELYFYISRAMLGPRVPNWLTSGEIDLTLPVGCEDTEAYRHLLGNQLTSLQIQTICLLSNSMNRFYQTRNIKIKTWYARETQKTINMKEEPSVKERLLGWKVSEATLSEHPEVAATNQASFARFMEALKEPKCRQITTTRGNSPPLKSKPEILFNVMGRFLQLREFVNEKHELTGWGRALRKALSSLDAPDKLEDSVYLAIEALRLGLLDERHVALGSTKAKAGNRRRRPREDIDNQGPLDREMLAFQFMINAVRTSLRYLLETILVSMCLSGEVDRNRSDWSDIAFSLPLMNDNGAGLAIAASTYFDDVSRHGKKKDESVPSDVTKEEVKSNFSYLPQAPNITKNLKTAFNLWDAVCLGSKEVSKEVKNAKALEEANAWLSTMR</sequence>
<dbReference type="InterPro" id="IPR006084">
    <property type="entry name" value="XPG/Rad2"/>
</dbReference>
<dbReference type="PANTHER" id="PTHR11081">
    <property type="entry name" value="FLAP ENDONUCLEASE FAMILY MEMBER"/>
    <property type="match status" value="1"/>
</dbReference>
<dbReference type="eggNOG" id="ENOG502QVHA">
    <property type="taxonomic scope" value="Eukaryota"/>
</dbReference>
<keyword evidence="6" id="KW-1185">Reference proteome</keyword>
<dbReference type="GeneID" id="19241100"/>
<comment type="similarity">
    <text evidence="2">Belongs to the XPG/RAD2 endonuclease family.</text>
</comment>
<dbReference type="GO" id="GO:0003730">
    <property type="term" value="F:mRNA 3'-UTR binding"/>
    <property type="evidence" value="ECO:0007669"/>
    <property type="project" value="TreeGrafter"/>
</dbReference>
<evidence type="ECO:0000259" key="3">
    <source>
        <dbReference type="Pfam" id="PF12246"/>
    </source>
</evidence>
<dbReference type="CDD" id="cd09858">
    <property type="entry name" value="PIN_MKT1"/>
    <property type="match status" value="1"/>
</dbReference>
<dbReference type="AlphaFoldDB" id="U1GFR6"/>
<dbReference type="Gene3D" id="3.40.50.1010">
    <property type="entry name" value="5'-nuclease"/>
    <property type="match status" value="1"/>
</dbReference>
<dbReference type="Pfam" id="PF12247">
    <property type="entry name" value="MKT1_N"/>
    <property type="match status" value="1"/>
</dbReference>
<protein>
    <recommendedName>
        <fullName evidence="7">XPG N-terminal domain-containing protein</fullName>
    </recommendedName>
</protein>
<feature type="domain" description="Post-transcriptional regulator MKT1 C-terminal" evidence="3">
    <location>
        <begin position="570"/>
        <end position="718"/>
    </location>
</feature>
<name>U1GFR6_ENDPU</name>
<reference evidence="6" key="1">
    <citation type="journal article" date="2014" name="BMC Genomics">
        <title>Genome characteristics reveal the impact of lichenization on lichen-forming fungus Endocarpon pusillum Hedwig (Verrucariales, Ascomycota).</title>
        <authorList>
            <person name="Wang Y.-Y."/>
            <person name="Liu B."/>
            <person name="Zhang X.-Y."/>
            <person name="Zhou Q.-M."/>
            <person name="Zhang T."/>
            <person name="Li H."/>
            <person name="Yu Y.-F."/>
            <person name="Zhang X.-L."/>
            <person name="Hao X.-Y."/>
            <person name="Wang M."/>
            <person name="Wang L."/>
            <person name="Wei J.-C."/>
        </authorList>
    </citation>
    <scope>NUCLEOTIDE SEQUENCE [LARGE SCALE GENOMIC DNA]</scope>
    <source>
        <strain evidence="6">Z07020 / HMAS-L-300199</strain>
    </source>
</reference>
<evidence type="ECO:0000256" key="2">
    <source>
        <dbReference type="ARBA" id="ARBA00024023"/>
    </source>
</evidence>